<dbReference type="CDD" id="cd00143">
    <property type="entry name" value="PP2Cc"/>
    <property type="match status" value="2"/>
</dbReference>
<evidence type="ECO:0000256" key="8">
    <source>
        <dbReference type="ARBA" id="ARBA00023211"/>
    </source>
</evidence>
<evidence type="ECO:0000256" key="6">
    <source>
        <dbReference type="ARBA" id="ARBA00022842"/>
    </source>
</evidence>
<evidence type="ECO:0000256" key="7">
    <source>
        <dbReference type="ARBA" id="ARBA00022912"/>
    </source>
</evidence>
<evidence type="ECO:0000313" key="12">
    <source>
        <dbReference type="EMBL" id="CAH1773594.1"/>
    </source>
</evidence>
<feature type="compositionally biased region" description="Acidic residues" evidence="10">
    <location>
        <begin position="403"/>
        <end position="461"/>
    </location>
</feature>
<dbReference type="InterPro" id="IPR001932">
    <property type="entry name" value="PPM-type_phosphatase-like_dom"/>
</dbReference>
<dbReference type="Proteomes" id="UP000749559">
    <property type="component" value="Unassembled WGS sequence"/>
</dbReference>
<keyword evidence="5 9" id="KW-0378">Hydrolase</keyword>
<dbReference type="PROSITE" id="PS51746">
    <property type="entry name" value="PPM_2"/>
    <property type="match status" value="1"/>
</dbReference>
<feature type="region of interest" description="Disordered" evidence="10">
    <location>
        <begin position="650"/>
        <end position="675"/>
    </location>
</feature>
<evidence type="ECO:0000313" key="13">
    <source>
        <dbReference type="Proteomes" id="UP000749559"/>
    </source>
</evidence>
<evidence type="ECO:0000256" key="4">
    <source>
        <dbReference type="ARBA" id="ARBA00022723"/>
    </source>
</evidence>
<dbReference type="GO" id="GO:0004722">
    <property type="term" value="F:protein serine/threonine phosphatase activity"/>
    <property type="evidence" value="ECO:0007669"/>
    <property type="project" value="UniProtKB-EC"/>
</dbReference>
<dbReference type="Gene3D" id="3.60.40.10">
    <property type="entry name" value="PPM-type phosphatase domain"/>
    <property type="match status" value="2"/>
</dbReference>
<dbReference type="EC" id="3.1.3.16" evidence="3"/>
<feature type="compositionally biased region" description="Polar residues" evidence="10">
    <location>
        <begin position="335"/>
        <end position="347"/>
    </location>
</feature>
<dbReference type="SUPFAM" id="SSF81606">
    <property type="entry name" value="PP2C-like"/>
    <property type="match status" value="2"/>
</dbReference>
<evidence type="ECO:0000256" key="1">
    <source>
        <dbReference type="ARBA" id="ARBA00001936"/>
    </source>
</evidence>
<sequence>MGAYLSVPNVEKVSDDYEGETMSYGASSMQGWRIAQEDAHNACMTFDPERKTSLFAVYDGHGGSEVAQYCSSHLPDFLKELQSYKEGNISQALEDAFLKFDETLTREEVVHELKQIAQLDDDGDADEEREEAAELVEEATMPIEDLLAKYGTDGPPSKVDAIKEKPDVLSPMLKGKKGVGKKSKKCTSNGNSVNGNSVNGNGDEIKINLDAQLANGHADNENNQNIEKERADGTVKEETKTEAEIKRESAEQMIKQMKEDLKKGASNDTTLNVKDGEEKNMDTSDNKEKECADGTAEEETKTEAEIKAERFKQMDILKNNMDTSDKKDTIEKSETINSETDTVNTSSEKTEDVTPDTVAESKAGEKPSEKNETKPSSTSSGSSSGGSGSNIALAGTTFKSIDDIADEDSEEDSDDEYVEGQEEEESDEEDEEEDGAEDKEDEDEDDDDELEETECASEEPGSDSGCTAVLALIKDNELYVANAGDSRCVLSRNGVAMEMSFDHKPEDEIELKRIHAAGGEVTPDGRVNGNLNLSRAIGDHAYKTTKDIALKDQMITALPDVKSTKLEEGDEFLVLACDGIWNCLTSQEVVDFVKQRLQDEKKRKTPSIICEEIFDRCLAPDTMGDGTGCDNMTCIIVVFNKLSAPTVKRPSCTRELEDENCPKKLKPDEEVSDEK</sequence>
<feature type="compositionally biased region" description="Basic and acidic residues" evidence="10">
    <location>
        <begin position="323"/>
        <end position="334"/>
    </location>
</feature>
<reference evidence="12" key="1">
    <citation type="submission" date="2022-03" db="EMBL/GenBank/DDBJ databases">
        <authorList>
            <person name="Martin C."/>
        </authorList>
    </citation>
    <scope>NUCLEOTIDE SEQUENCE</scope>
</reference>
<evidence type="ECO:0000256" key="10">
    <source>
        <dbReference type="SAM" id="MobiDB-lite"/>
    </source>
</evidence>
<protein>
    <recommendedName>
        <fullName evidence="3">protein-serine/threonine phosphatase</fullName>
        <ecNumber evidence="3">3.1.3.16</ecNumber>
    </recommendedName>
</protein>
<dbReference type="GO" id="GO:0046872">
    <property type="term" value="F:metal ion binding"/>
    <property type="evidence" value="ECO:0007669"/>
    <property type="project" value="UniProtKB-KW"/>
</dbReference>
<feature type="region of interest" description="Disordered" evidence="10">
    <location>
        <begin position="171"/>
        <end position="464"/>
    </location>
</feature>
<comment type="similarity">
    <text evidence="2 9">Belongs to the PP2C family.</text>
</comment>
<dbReference type="EMBL" id="CAIIXF020000001">
    <property type="protein sequence ID" value="CAH1773594.1"/>
    <property type="molecule type" value="Genomic_DNA"/>
</dbReference>
<dbReference type="InterPro" id="IPR036457">
    <property type="entry name" value="PPM-type-like_dom_sf"/>
</dbReference>
<keyword evidence="8" id="KW-0464">Manganese</keyword>
<feature type="compositionally biased region" description="Basic and acidic residues" evidence="10">
    <location>
        <begin position="362"/>
        <end position="373"/>
    </location>
</feature>
<organism evidence="12 13">
    <name type="scientific">Owenia fusiformis</name>
    <name type="common">Polychaete worm</name>
    <dbReference type="NCBI Taxonomy" id="6347"/>
    <lineage>
        <taxon>Eukaryota</taxon>
        <taxon>Metazoa</taxon>
        <taxon>Spiralia</taxon>
        <taxon>Lophotrochozoa</taxon>
        <taxon>Annelida</taxon>
        <taxon>Polychaeta</taxon>
        <taxon>Sedentaria</taxon>
        <taxon>Canalipalpata</taxon>
        <taxon>Sabellida</taxon>
        <taxon>Oweniida</taxon>
        <taxon>Oweniidae</taxon>
        <taxon>Owenia</taxon>
    </lineage>
</organism>
<keyword evidence="13" id="KW-1185">Reference proteome</keyword>
<evidence type="ECO:0000256" key="3">
    <source>
        <dbReference type="ARBA" id="ARBA00013081"/>
    </source>
</evidence>
<evidence type="ECO:0000259" key="11">
    <source>
        <dbReference type="PROSITE" id="PS51746"/>
    </source>
</evidence>
<feature type="compositionally biased region" description="Low complexity" evidence="10">
    <location>
        <begin position="188"/>
        <end position="202"/>
    </location>
</feature>
<keyword evidence="6" id="KW-0460">Magnesium</keyword>
<feature type="domain" description="PPM-type phosphatase" evidence="11">
    <location>
        <begin position="23"/>
        <end position="639"/>
    </location>
</feature>
<feature type="compositionally biased region" description="Basic residues" evidence="10">
    <location>
        <begin position="174"/>
        <end position="185"/>
    </location>
</feature>
<feature type="compositionally biased region" description="Basic and acidic residues" evidence="10">
    <location>
        <begin position="226"/>
        <end position="265"/>
    </location>
</feature>
<evidence type="ECO:0000256" key="2">
    <source>
        <dbReference type="ARBA" id="ARBA00006702"/>
    </source>
</evidence>
<dbReference type="PROSITE" id="PS01032">
    <property type="entry name" value="PPM_1"/>
    <property type="match status" value="1"/>
</dbReference>
<proteinExistence type="inferred from homology"/>
<dbReference type="OrthoDB" id="10264738at2759"/>
<name>A0A8J1U7T3_OWEFU</name>
<dbReference type="AlphaFoldDB" id="A0A8J1U7T3"/>
<accession>A0A8J1U7T3</accession>
<dbReference type="PANTHER" id="PTHR13832:SF803">
    <property type="entry name" value="PROTEIN PHOSPHATASE 1G"/>
    <property type="match status" value="1"/>
</dbReference>
<keyword evidence="4" id="KW-0479">Metal-binding</keyword>
<comment type="cofactor">
    <cofactor evidence="1">
        <name>Mn(2+)</name>
        <dbReference type="ChEBI" id="CHEBI:29035"/>
    </cofactor>
</comment>
<dbReference type="PANTHER" id="PTHR13832">
    <property type="entry name" value="PROTEIN PHOSPHATASE 2C"/>
    <property type="match status" value="1"/>
</dbReference>
<dbReference type="SMART" id="SM00332">
    <property type="entry name" value="PP2Cc"/>
    <property type="match status" value="1"/>
</dbReference>
<feature type="compositionally biased region" description="Basic and acidic residues" evidence="10">
    <location>
        <begin position="652"/>
        <end position="675"/>
    </location>
</feature>
<keyword evidence="7 9" id="KW-0904">Protein phosphatase</keyword>
<dbReference type="Pfam" id="PF00481">
    <property type="entry name" value="PP2C"/>
    <property type="match status" value="2"/>
</dbReference>
<dbReference type="InterPro" id="IPR000222">
    <property type="entry name" value="PP2C_BS"/>
</dbReference>
<comment type="caution">
    <text evidence="12">The sequence shown here is derived from an EMBL/GenBank/DDBJ whole genome shotgun (WGS) entry which is preliminary data.</text>
</comment>
<evidence type="ECO:0000256" key="9">
    <source>
        <dbReference type="RuleBase" id="RU003465"/>
    </source>
</evidence>
<gene>
    <name evidence="12" type="ORF">OFUS_LOCUS1171</name>
</gene>
<evidence type="ECO:0000256" key="5">
    <source>
        <dbReference type="ARBA" id="ARBA00022801"/>
    </source>
</evidence>
<dbReference type="InterPro" id="IPR015655">
    <property type="entry name" value="PP2C"/>
</dbReference>
<feature type="compositionally biased region" description="Basic and acidic residues" evidence="10">
    <location>
        <begin position="274"/>
        <end position="315"/>
    </location>
</feature>